<reference evidence="1" key="1">
    <citation type="submission" date="2022-05" db="EMBL/GenBank/DDBJ databases">
        <title>Halomonas geminus sp. nov. and Halomonas llamarensis sp. nov. isolated from high-altitude salars of the Atacama Desert.</title>
        <authorList>
            <person name="Hintersatz C."/>
            <person name="Rojas L.A."/>
            <person name="Wei T.-S."/>
            <person name="Kutschke S."/>
            <person name="Lehmann F."/>
            <person name="Jain R."/>
            <person name="Pollmann K."/>
        </authorList>
    </citation>
    <scope>NUCLEOTIDE SEQUENCE</scope>
    <source>
        <strain evidence="1">ATCHA</strain>
    </source>
</reference>
<dbReference type="EMBL" id="JAMJPJ010000001">
    <property type="protein sequence ID" value="MCL7928404.1"/>
    <property type="molecule type" value="Genomic_DNA"/>
</dbReference>
<evidence type="ECO:0000313" key="1">
    <source>
        <dbReference type="EMBL" id="MCL7928404.1"/>
    </source>
</evidence>
<dbReference type="Proteomes" id="UP001165308">
    <property type="component" value="Unassembled WGS sequence"/>
</dbReference>
<name>A0ABT0SKS2_9GAMM</name>
<keyword evidence="2" id="KW-1185">Reference proteome</keyword>
<accession>A0ABT0SKS2</accession>
<proteinExistence type="predicted"/>
<sequence length="312" mass="34954">MTEVADNMMRFHLVYDGPALEEHRMDVRALAPALMSVGDLVERANEILNGDQAKVSVNVQASFKTGSFGIDLDTAQTLWQRMQDIVSDNPVQTIATIVTLLGLSAKDAAKSVVAVVRWMKGRAITKIEPLGDGNVRLYISDDYIDTEERVIQLVKDYKIRKALEGMIKDPLDQEGIDSVSVLPRKGSKPALHIERNEASYFVAPPPEDELLGEDTYEANLQVVTVAFQDGNKWRFSEGGGGNAYFANVLDQAFLKRVQLNQEQFAKEDIIRAKVRRIQRITQQGLRSDYEIIEVLEHRSASSQVQIGMQFKD</sequence>
<protein>
    <submittedName>
        <fullName evidence="1">Uncharacterized protein</fullName>
    </submittedName>
</protein>
<gene>
    <name evidence="1" type="ORF">M8006_00135</name>
</gene>
<comment type="caution">
    <text evidence="1">The sequence shown here is derived from an EMBL/GenBank/DDBJ whole genome shotgun (WGS) entry which is preliminary data.</text>
</comment>
<organism evidence="1 2">
    <name type="scientific">Halomonas llamarensis</name>
    <dbReference type="NCBI Taxonomy" id="2945104"/>
    <lineage>
        <taxon>Bacteria</taxon>
        <taxon>Pseudomonadati</taxon>
        <taxon>Pseudomonadota</taxon>
        <taxon>Gammaproteobacteria</taxon>
        <taxon>Oceanospirillales</taxon>
        <taxon>Halomonadaceae</taxon>
        <taxon>Halomonas</taxon>
    </lineage>
</organism>
<evidence type="ECO:0000313" key="2">
    <source>
        <dbReference type="Proteomes" id="UP001165308"/>
    </source>
</evidence>
<dbReference type="RefSeq" id="WP_250078838.1">
    <property type="nucleotide sequence ID" value="NZ_JAMJPJ010000001.1"/>
</dbReference>